<evidence type="ECO:0000256" key="4">
    <source>
        <dbReference type="ARBA" id="ARBA00022642"/>
    </source>
</evidence>
<evidence type="ECO:0000256" key="6">
    <source>
        <dbReference type="ARBA" id="ARBA00022723"/>
    </source>
</evidence>
<feature type="binding site" evidence="9">
    <location>
        <position position="60"/>
    </location>
    <ligand>
        <name>iminosuccinate</name>
        <dbReference type="ChEBI" id="CHEBI:77875"/>
    </ligand>
</feature>
<accession>A2C1D6</accession>
<keyword evidence="3 9" id="KW-0004">4Fe-4S</keyword>
<dbReference type="PANTHER" id="PTHR30573">
    <property type="entry name" value="QUINOLINATE SYNTHETASE A"/>
    <property type="match status" value="1"/>
</dbReference>
<feature type="binding site" evidence="9">
    <location>
        <begin position="217"/>
        <end position="219"/>
    </location>
    <ligand>
        <name>iminosuccinate</name>
        <dbReference type="ChEBI" id="CHEBI:77875"/>
    </ligand>
</feature>
<organism evidence="10 11">
    <name type="scientific">Prochlorococcus marinus (strain NATL1A)</name>
    <dbReference type="NCBI Taxonomy" id="167555"/>
    <lineage>
        <taxon>Bacteria</taxon>
        <taxon>Bacillati</taxon>
        <taxon>Cyanobacteriota</taxon>
        <taxon>Cyanophyceae</taxon>
        <taxon>Synechococcales</taxon>
        <taxon>Prochlorococcaceae</taxon>
        <taxon>Prochlorococcus</taxon>
    </lineage>
</organism>
<feature type="binding site" evidence="9">
    <location>
        <position position="43"/>
    </location>
    <ligand>
        <name>iminosuccinate</name>
        <dbReference type="ChEBI" id="CHEBI:77875"/>
    </ligand>
</feature>
<evidence type="ECO:0000256" key="2">
    <source>
        <dbReference type="ARBA" id="ARBA00012669"/>
    </source>
</evidence>
<keyword evidence="5 9" id="KW-0808">Transferase</keyword>
<comment type="cofactor">
    <cofactor evidence="9">
        <name>[4Fe-4S] cluster</name>
        <dbReference type="ChEBI" id="CHEBI:49883"/>
    </cofactor>
    <text evidence="9">Binds 1 [4Fe-4S] cluster per subunit.</text>
</comment>
<dbReference type="HAMAP" id="MF_00568">
    <property type="entry name" value="NadA_type2"/>
    <property type="match status" value="1"/>
</dbReference>
<feature type="binding site" evidence="9">
    <location>
        <begin position="131"/>
        <end position="133"/>
    </location>
    <ligand>
        <name>iminosuccinate</name>
        <dbReference type="ChEBI" id="CHEBI:77875"/>
    </ligand>
</feature>
<keyword evidence="9" id="KW-0963">Cytoplasm</keyword>
<dbReference type="Pfam" id="PF02445">
    <property type="entry name" value="NadA"/>
    <property type="match status" value="1"/>
</dbReference>
<comment type="pathway">
    <text evidence="1 9">Cofactor biosynthesis; NAD(+) biosynthesis; quinolinate from iminoaspartate: step 1/1.</text>
</comment>
<gene>
    <name evidence="9 10" type="primary">nadA</name>
    <name evidence="10" type="ordered locus">NATL1_07381</name>
</gene>
<evidence type="ECO:0000256" key="8">
    <source>
        <dbReference type="ARBA" id="ARBA00023014"/>
    </source>
</evidence>
<comment type="similarity">
    <text evidence="9">Belongs to the quinolinate synthase family. Type 2 subfamily.</text>
</comment>
<keyword evidence="8 9" id="KW-0411">Iron-sulfur</keyword>
<dbReference type="Proteomes" id="UP000002592">
    <property type="component" value="Chromosome"/>
</dbReference>
<dbReference type="InterPro" id="IPR036094">
    <property type="entry name" value="NadA_sf"/>
</dbReference>
<keyword evidence="6 9" id="KW-0479">Metal-binding</keyword>
<dbReference type="HOGENOM" id="CLU_047382_1_0_3"/>
<evidence type="ECO:0000313" key="11">
    <source>
        <dbReference type="Proteomes" id="UP000002592"/>
    </source>
</evidence>
<dbReference type="NCBIfam" id="NF006878">
    <property type="entry name" value="PRK09375.1-2"/>
    <property type="match status" value="1"/>
</dbReference>
<dbReference type="InterPro" id="IPR023066">
    <property type="entry name" value="Quinolinate_synth_type2"/>
</dbReference>
<sequence length="328" mass="37344">MNWKLITTVSYYKTDISVSNKNKNLIDEINFLRKKRNAIILAHYYQEPAIQDIADFIGDSLELSRKASETNAEVIVFCGVHFMAETAKILSPNKIVLLPDFDAGCTLADDCQPDDFQKFLDKHPDHFAISYVNCSAAVKAKSDLICTSSNAVDLVNKLPKDLPILFSPDRNLGRWVERQSGRKLTLWPGRCLVHETFNEESLIKLKIKNPTAEVLAHPECQENLLDLADFIGSTSKLLNYSQNSKKDKFIVLTEPGIIHQMRLKDPLKTYIEVPGLDGCSCNECPYMRMNTLEKVLNCLKEMNPELHMDEQIRLMAYKPLKKMLDMSN</sequence>
<comment type="subcellular location">
    <subcellularLocation>
        <location evidence="9">Cytoplasm</location>
    </subcellularLocation>
</comment>
<dbReference type="EC" id="2.5.1.72" evidence="2 9"/>
<dbReference type="GO" id="GO:0034628">
    <property type="term" value="P:'de novo' NAD+ biosynthetic process from L-aspartate"/>
    <property type="evidence" value="ECO:0007669"/>
    <property type="project" value="TreeGrafter"/>
</dbReference>
<name>A2C1D6_PROM1</name>
<evidence type="ECO:0000256" key="5">
    <source>
        <dbReference type="ARBA" id="ARBA00022679"/>
    </source>
</evidence>
<protein>
    <recommendedName>
        <fullName evidence="2 9">Quinolinate synthase</fullName>
        <ecNumber evidence="2 9">2.5.1.72</ecNumber>
    </recommendedName>
</protein>
<dbReference type="GO" id="GO:0008987">
    <property type="term" value="F:quinolinate synthetase A activity"/>
    <property type="evidence" value="ECO:0007669"/>
    <property type="project" value="UniProtKB-UniRule"/>
</dbReference>
<dbReference type="GO" id="GO:0046872">
    <property type="term" value="F:metal ion binding"/>
    <property type="evidence" value="ECO:0007669"/>
    <property type="project" value="UniProtKB-KW"/>
</dbReference>
<evidence type="ECO:0000313" key="10">
    <source>
        <dbReference type="EMBL" id="ABM75296.1"/>
    </source>
</evidence>
<keyword evidence="7 9" id="KW-0408">Iron</keyword>
<dbReference type="NCBIfam" id="TIGR00550">
    <property type="entry name" value="nadA"/>
    <property type="match status" value="1"/>
</dbReference>
<feature type="binding site" evidence="9">
    <location>
        <position position="105"/>
    </location>
    <ligand>
        <name>[4Fe-4S] cluster</name>
        <dbReference type="ChEBI" id="CHEBI:49883"/>
    </ligand>
</feature>
<reference evidence="11" key="1">
    <citation type="journal article" date="2007" name="PLoS Genet.">
        <title>Patterns and implications of gene gain and loss in the evolution of Prochlorococcus.</title>
        <authorList>
            <person name="Kettler G.C."/>
            <person name="Martiny A.C."/>
            <person name="Huang K."/>
            <person name="Zucker J."/>
            <person name="Coleman M.L."/>
            <person name="Rodrigue S."/>
            <person name="Chen F."/>
            <person name="Lapidus A."/>
            <person name="Ferriera S."/>
            <person name="Johnson J."/>
            <person name="Steglich C."/>
            <person name="Church G.M."/>
            <person name="Richardson P."/>
            <person name="Chisholm S.W."/>
        </authorList>
    </citation>
    <scope>NUCLEOTIDE SEQUENCE [LARGE SCALE GENOMIC DNA]</scope>
    <source>
        <strain evidence="11">NATL1A</strain>
    </source>
</reference>
<feature type="binding site" evidence="9">
    <location>
        <position position="234"/>
    </location>
    <ligand>
        <name>iminosuccinate</name>
        <dbReference type="ChEBI" id="CHEBI:77875"/>
    </ligand>
</feature>
<comment type="catalytic activity">
    <reaction evidence="9">
        <text>iminosuccinate + dihydroxyacetone phosphate = quinolinate + phosphate + 2 H2O + H(+)</text>
        <dbReference type="Rhea" id="RHEA:25888"/>
        <dbReference type="ChEBI" id="CHEBI:15377"/>
        <dbReference type="ChEBI" id="CHEBI:15378"/>
        <dbReference type="ChEBI" id="CHEBI:29959"/>
        <dbReference type="ChEBI" id="CHEBI:43474"/>
        <dbReference type="ChEBI" id="CHEBI:57642"/>
        <dbReference type="ChEBI" id="CHEBI:77875"/>
        <dbReference type="EC" id="2.5.1.72"/>
    </reaction>
</comment>
<dbReference type="eggNOG" id="COG0379">
    <property type="taxonomic scope" value="Bacteria"/>
</dbReference>
<evidence type="ECO:0000256" key="3">
    <source>
        <dbReference type="ARBA" id="ARBA00022485"/>
    </source>
</evidence>
<dbReference type="GO" id="GO:0005829">
    <property type="term" value="C:cytosol"/>
    <property type="evidence" value="ECO:0007669"/>
    <property type="project" value="TreeGrafter"/>
</dbReference>
<proteinExistence type="inferred from homology"/>
<keyword evidence="4 9" id="KW-0662">Pyridine nucleotide biosynthesis</keyword>
<dbReference type="GO" id="GO:0051539">
    <property type="term" value="F:4 iron, 4 sulfur cluster binding"/>
    <property type="evidence" value="ECO:0007669"/>
    <property type="project" value="UniProtKB-KW"/>
</dbReference>
<dbReference type="SUPFAM" id="SSF142754">
    <property type="entry name" value="NadA-like"/>
    <property type="match status" value="1"/>
</dbReference>
<feature type="binding site" evidence="9">
    <location>
        <position position="284"/>
    </location>
    <ligand>
        <name>[4Fe-4S] cluster</name>
        <dbReference type="ChEBI" id="CHEBI:49883"/>
    </ligand>
</feature>
<dbReference type="InterPro" id="IPR003473">
    <property type="entry name" value="NadA"/>
</dbReference>
<dbReference type="KEGG" id="pme:NATL1_07381"/>
<dbReference type="Gene3D" id="3.40.50.10800">
    <property type="entry name" value="NadA-like"/>
    <property type="match status" value="3"/>
</dbReference>
<comment type="function">
    <text evidence="9">Catalyzes the condensation of iminoaspartate with dihydroxyacetone phosphate to form quinolinate.</text>
</comment>
<evidence type="ECO:0000256" key="9">
    <source>
        <dbReference type="HAMAP-Rule" id="MF_00568"/>
    </source>
</evidence>
<feature type="binding site" evidence="9">
    <location>
        <position position="148"/>
    </location>
    <ligand>
        <name>iminosuccinate</name>
        <dbReference type="ChEBI" id="CHEBI:77875"/>
    </ligand>
</feature>
<evidence type="ECO:0000256" key="1">
    <source>
        <dbReference type="ARBA" id="ARBA00005065"/>
    </source>
</evidence>
<dbReference type="PANTHER" id="PTHR30573:SF0">
    <property type="entry name" value="QUINOLINATE SYNTHASE, CHLOROPLASTIC"/>
    <property type="match status" value="1"/>
</dbReference>
<dbReference type="UniPathway" id="UPA00253">
    <property type="reaction ID" value="UER00327"/>
</dbReference>
<dbReference type="AlphaFoldDB" id="A2C1D6"/>
<feature type="binding site" evidence="9">
    <location>
        <position position="191"/>
    </location>
    <ligand>
        <name>[4Fe-4S] cluster</name>
        <dbReference type="ChEBI" id="CHEBI:49883"/>
    </ligand>
</feature>
<dbReference type="EMBL" id="CP000553">
    <property type="protein sequence ID" value="ABM75296.1"/>
    <property type="molecule type" value="Genomic_DNA"/>
</dbReference>
<evidence type="ECO:0000256" key="7">
    <source>
        <dbReference type="ARBA" id="ARBA00023004"/>
    </source>
</evidence>